<keyword evidence="10" id="KW-1185">Reference proteome</keyword>
<dbReference type="InterPro" id="IPR036909">
    <property type="entry name" value="Cyt_c-like_dom_sf"/>
</dbReference>
<dbReference type="GO" id="GO:0005506">
    <property type="term" value="F:iron ion binding"/>
    <property type="evidence" value="ECO:0007669"/>
    <property type="project" value="InterPro"/>
</dbReference>
<evidence type="ECO:0000259" key="8">
    <source>
        <dbReference type="PROSITE" id="PS51007"/>
    </source>
</evidence>
<dbReference type="InterPro" id="IPR009056">
    <property type="entry name" value="Cyt_c-like_dom"/>
</dbReference>
<dbReference type="PROSITE" id="PS51007">
    <property type="entry name" value="CYTC"/>
    <property type="match status" value="1"/>
</dbReference>
<dbReference type="Gene3D" id="1.10.760.10">
    <property type="entry name" value="Cytochrome c-like domain"/>
    <property type="match status" value="1"/>
</dbReference>
<proteinExistence type="predicted"/>
<comment type="caution">
    <text evidence="9">The sequence shown here is derived from an EMBL/GenBank/DDBJ whole genome shotgun (WGS) entry which is preliminary data.</text>
</comment>
<sequence>MKLATILSSLLLAVCAAGTAQAAPDLVKGEKIYKATCLACHGAGVMGAPKFGDKAGWKPRVAKGQPALYKSAMDGVKMMPPRGGNPGLKDDEVKAAVDFMVAKSS</sequence>
<dbReference type="InterPro" id="IPR002323">
    <property type="entry name" value="Cyt_CIE"/>
</dbReference>
<evidence type="ECO:0000256" key="5">
    <source>
        <dbReference type="ARBA" id="ARBA00023004"/>
    </source>
</evidence>
<dbReference type="AlphaFoldDB" id="A0A7W2F812"/>
<feature type="chain" id="PRO_5031349866" evidence="7">
    <location>
        <begin position="23"/>
        <end position="105"/>
    </location>
</feature>
<dbReference type="PANTHER" id="PTHR40942:SF4">
    <property type="entry name" value="CYTOCHROME C5"/>
    <property type="match status" value="1"/>
</dbReference>
<name>A0A7W2F812_9BURK</name>
<dbReference type="Proteomes" id="UP000573499">
    <property type="component" value="Unassembled WGS sequence"/>
</dbReference>
<evidence type="ECO:0000256" key="7">
    <source>
        <dbReference type="SAM" id="SignalP"/>
    </source>
</evidence>
<keyword evidence="3 6" id="KW-0479">Metal-binding</keyword>
<dbReference type="EMBL" id="JACEZU010000003">
    <property type="protein sequence ID" value="MBA5686831.1"/>
    <property type="molecule type" value="Genomic_DNA"/>
</dbReference>
<gene>
    <name evidence="9" type="ORF">H3H39_07140</name>
</gene>
<organism evidence="9 10">
    <name type="scientific">Rugamonas apoptosis</name>
    <dbReference type="NCBI Taxonomy" id="2758570"/>
    <lineage>
        <taxon>Bacteria</taxon>
        <taxon>Pseudomonadati</taxon>
        <taxon>Pseudomonadota</taxon>
        <taxon>Betaproteobacteria</taxon>
        <taxon>Burkholderiales</taxon>
        <taxon>Oxalobacteraceae</taxon>
        <taxon>Telluria group</taxon>
        <taxon>Rugamonas</taxon>
    </lineage>
</organism>
<evidence type="ECO:0000256" key="2">
    <source>
        <dbReference type="ARBA" id="ARBA00022617"/>
    </source>
</evidence>
<reference evidence="9 10" key="1">
    <citation type="submission" date="2020-07" db="EMBL/GenBank/DDBJ databases">
        <title>Novel species isolated from subtropical streams in China.</title>
        <authorList>
            <person name="Lu H."/>
        </authorList>
    </citation>
    <scope>NUCLEOTIDE SEQUENCE [LARGE SCALE GENOMIC DNA]</scope>
    <source>
        <strain evidence="9 10">LX47W</strain>
    </source>
</reference>
<keyword evidence="2 6" id="KW-0349">Heme</keyword>
<accession>A0A7W2F812</accession>
<dbReference type="PANTHER" id="PTHR40942">
    <property type="match status" value="1"/>
</dbReference>
<keyword evidence="7" id="KW-0732">Signal</keyword>
<keyword evidence="5 6" id="KW-0408">Iron</keyword>
<feature type="signal peptide" evidence="7">
    <location>
        <begin position="1"/>
        <end position="22"/>
    </location>
</feature>
<protein>
    <submittedName>
        <fullName evidence="9">Cytochrome c5 family protein</fullName>
    </submittedName>
</protein>
<evidence type="ECO:0000256" key="3">
    <source>
        <dbReference type="ARBA" id="ARBA00022723"/>
    </source>
</evidence>
<evidence type="ECO:0000256" key="1">
    <source>
        <dbReference type="ARBA" id="ARBA00022448"/>
    </source>
</evidence>
<keyword evidence="4" id="KW-0249">Electron transport</keyword>
<evidence type="ECO:0000313" key="9">
    <source>
        <dbReference type="EMBL" id="MBA5686831.1"/>
    </source>
</evidence>
<evidence type="ECO:0000313" key="10">
    <source>
        <dbReference type="Proteomes" id="UP000573499"/>
    </source>
</evidence>
<feature type="domain" description="Cytochrome c" evidence="8">
    <location>
        <begin position="24"/>
        <end position="104"/>
    </location>
</feature>
<dbReference type="RefSeq" id="WP_182152684.1">
    <property type="nucleotide sequence ID" value="NZ_JACEZU010000003.1"/>
</dbReference>
<dbReference type="Pfam" id="PF13442">
    <property type="entry name" value="Cytochrome_CBB3"/>
    <property type="match status" value="1"/>
</dbReference>
<keyword evidence="1" id="KW-0813">Transport</keyword>
<dbReference type="PRINTS" id="PR00607">
    <property type="entry name" value="CYTCHROMECIE"/>
</dbReference>
<dbReference type="GO" id="GO:0009055">
    <property type="term" value="F:electron transfer activity"/>
    <property type="evidence" value="ECO:0007669"/>
    <property type="project" value="InterPro"/>
</dbReference>
<dbReference type="SUPFAM" id="SSF46626">
    <property type="entry name" value="Cytochrome c"/>
    <property type="match status" value="1"/>
</dbReference>
<evidence type="ECO:0000256" key="4">
    <source>
        <dbReference type="ARBA" id="ARBA00022982"/>
    </source>
</evidence>
<dbReference type="GO" id="GO:0020037">
    <property type="term" value="F:heme binding"/>
    <property type="evidence" value="ECO:0007669"/>
    <property type="project" value="InterPro"/>
</dbReference>
<evidence type="ECO:0000256" key="6">
    <source>
        <dbReference type="PROSITE-ProRule" id="PRU00433"/>
    </source>
</evidence>